<reference evidence="4" key="1">
    <citation type="journal article" date="2020" name="Stud. Mycol.">
        <title>101 Dothideomycetes genomes: a test case for predicting lifestyles and emergence of pathogens.</title>
        <authorList>
            <person name="Haridas S."/>
            <person name="Albert R."/>
            <person name="Binder M."/>
            <person name="Bloem J."/>
            <person name="Labutti K."/>
            <person name="Salamov A."/>
            <person name="Andreopoulos B."/>
            <person name="Baker S."/>
            <person name="Barry K."/>
            <person name="Bills G."/>
            <person name="Bluhm B."/>
            <person name="Cannon C."/>
            <person name="Castanera R."/>
            <person name="Culley D."/>
            <person name="Daum C."/>
            <person name="Ezra D."/>
            <person name="Gonzalez J."/>
            <person name="Henrissat B."/>
            <person name="Kuo A."/>
            <person name="Liang C."/>
            <person name="Lipzen A."/>
            <person name="Lutzoni F."/>
            <person name="Magnuson J."/>
            <person name="Mondo S."/>
            <person name="Nolan M."/>
            <person name="Ohm R."/>
            <person name="Pangilinan J."/>
            <person name="Park H.-J."/>
            <person name="Ramirez L."/>
            <person name="Alfaro M."/>
            <person name="Sun H."/>
            <person name="Tritt A."/>
            <person name="Yoshinaga Y."/>
            <person name="Zwiers L.-H."/>
            <person name="Turgeon B."/>
            <person name="Goodwin S."/>
            <person name="Spatafora J."/>
            <person name="Crous P."/>
            <person name="Grigoriev I."/>
        </authorList>
    </citation>
    <scope>NUCLEOTIDE SEQUENCE</scope>
    <source>
        <strain evidence="4">CBS 113818</strain>
    </source>
</reference>
<dbReference type="EMBL" id="MU006240">
    <property type="protein sequence ID" value="KAF2820610.1"/>
    <property type="molecule type" value="Genomic_DNA"/>
</dbReference>
<evidence type="ECO:0000256" key="2">
    <source>
        <dbReference type="ARBA" id="ARBA00023043"/>
    </source>
</evidence>
<dbReference type="SUPFAM" id="SSF48403">
    <property type="entry name" value="Ankyrin repeat"/>
    <property type="match status" value="1"/>
</dbReference>
<accession>A0A6A6ZHU3</accession>
<dbReference type="InterPro" id="IPR002110">
    <property type="entry name" value="Ankyrin_rpt"/>
</dbReference>
<keyword evidence="5" id="KW-1185">Reference proteome</keyword>
<name>A0A6A6ZHU3_9PLEO</name>
<evidence type="ECO:0000313" key="5">
    <source>
        <dbReference type="Proteomes" id="UP000799424"/>
    </source>
</evidence>
<dbReference type="Gene3D" id="1.25.40.20">
    <property type="entry name" value="Ankyrin repeat-containing domain"/>
    <property type="match status" value="1"/>
</dbReference>
<evidence type="ECO:0000313" key="4">
    <source>
        <dbReference type="EMBL" id="KAF2820610.1"/>
    </source>
</evidence>
<dbReference type="PANTHER" id="PTHR24198">
    <property type="entry name" value="ANKYRIN REPEAT AND PROTEIN KINASE DOMAIN-CONTAINING PROTEIN"/>
    <property type="match status" value="1"/>
</dbReference>
<proteinExistence type="predicted"/>
<gene>
    <name evidence="4" type="ORF">CC86DRAFT_428372</name>
</gene>
<feature type="repeat" description="ANK" evidence="3">
    <location>
        <begin position="238"/>
        <end position="270"/>
    </location>
</feature>
<dbReference type="InterPro" id="IPR036770">
    <property type="entry name" value="Ankyrin_rpt-contain_sf"/>
</dbReference>
<dbReference type="Proteomes" id="UP000799424">
    <property type="component" value="Unassembled WGS sequence"/>
</dbReference>
<protein>
    <submittedName>
        <fullName evidence="4">Ankyrin</fullName>
    </submittedName>
</protein>
<organism evidence="4 5">
    <name type="scientific">Ophiobolus disseminans</name>
    <dbReference type="NCBI Taxonomy" id="1469910"/>
    <lineage>
        <taxon>Eukaryota</taxon>
        <taxon>Fungi</taxon>
        <taxon>Dikarya</taxon>
        <taxon>Ascomycota</taxon>
        <taxon>Pezizomycotina</taxon>
        <taxon>Dothideomycetes</taxon>
        <taxon>Pleosporomycetidae</taxon>
        <taxon>Pleosporales</taxon>
        <taxon>Pleosporineae</taxon>
        <taxon>Phaeosphaeriaceae</taxon>
        <taxon>Ophiobolus</taxon>
    </lineage>
</organism>
<keyword evidence="1" id="KW-0677">Repeat</keyword>
<dbReference type="PANTHER" id="PTHR24198:SF165">
    <property type="entry name" value="ANKYRIN REPEAT-CONTAINING PROTEIN-RELATED"/>
    <property type="match status" value="1"/>
</dbReference>
<evidence type="ECO:0000256" key="3">
    <source>
        <dbReference type="PROSITE-ProRule" id="PRU00023"/>
    </source>
</evidence>
<dbReference type="PROSITE" id="PS50088">
    <property type="entry name" value="ANK_REPEAT"/>
    <property type="match status" value="1"/>
</dbReference>
<dbReference type="AlphaFoldDB" id="A0A6A6ZHU3"/>
<evidence type="ECO:0000256" key="1">
    <source>
        <dbReference type="ARBA" id="ARBA00022737"/>
    </source>
</evidence>
<sequence length="299" mass="31821">MVPILLKNGPNYLTYAAYPSGKDATFAAYADACASNNITSAPSLSPGLKNSDVTFGLNIAVQQGHLELVRQLLNAGAKWDANTIIYAARSFDAVKLLVGCGYDVNTGLIGGGALLPMAVGHNNEAGIRYLLERGAKPSFGPKRNAPGHITEWRAVMESRSILNKAARACSPAIFALLLSYGSDLSHHDAIPLHSAAGCPPSQDGNSRIPMLEYLVDELGIDVNALDTAIEIAPDGRGQTGTPLHYAIKFGNVEIVKWLLNKGTDPDKKLPWGRSARELVNRVPPGHAICALFAELEAKT</sequence>
<keyword evidence="2 3" id="KW-0040">ANK repeat</keyword>
<dbReference type="OrthoDB" id="1722345at2759"/>
<dbReference type="Pfam" id="PF13637">
    <property type="entry name" value="Ank_4"/>
    <property type="match status" value="1"/>
</dbReference>
<dbReference type="Pfam" id="PF12796">
    <property type="entry name" value="Ank_2"/>
    <property type="match status" value="1"/>
</dbReference>
<dbReference type="PROSITE" id="PS50297">
    <property type="entry name" value="ANK_REP_REGION"/>
    <property type="match status" value="1"/>
</dbReference>
<dbReference type="SMART" id="SM00248">
    <property type="entry name" value="ANK"/>
    <property type="match status" value="5"/>
</dbReference>